<evidence type="ECO:0000313" key="3">
    <source>
        <dbReference type="EMBL" id="PKC72500.1"/>
    </source>
</evidence>
<dbReference type="VEuPathDB" id="FungiDB:RhiirA1_29242"/>
<dbReference type="AlphaFoldDB" id="A0A2N0SAC1"/>
<accession>A0A2N0SAC1</accession>
<feature type="chain" id="PRO_5014562543" evidence="1">
    <location>
        <begin position="20"/>
        <end position="73"/>
    </location>
</feature>
<organism evidence="3 4">
    <name type="scientific">Rhizophagus irregularis</name>
    <dbReference type="NCBI Taxonomy" id="588596"/>
    <lineage>
        <taxon>Eukaryota</taxon>
        <taxon>Fungi</taxon>
        <taxon>Fungi incertae sedis</taxon>
        <taxon>Mucoromycota</taxon>
        <taxon>Glomeromycotina</taxon>
        <taxon>Glomeromycetes</taxon>
        <taxon>Glomerales</taxon>
        <taxon>Glomeraceae</taxon>
        <taxon>Rhizophagus</taxon>
    </lineage>
</organism>
<evidence type="ECO:0000313" key="2">
    <source>
        <dbReference type="EMBL" id="PKC56002.1"/>
    </source>
</evidence>
<dbReference type="EMBL" id="LLXH01002331">
    <property type="protein sequence ID" value="PKC56002.1"/>
    <property type="molecule type" value="Genomic_DNA"/>
</dbReference>
<comment type="caution">
    <text evidence="3">The sequence shown here is derived from an EMBL/GenBank/DDBJ whole genome shotgun (WGS) entry which is preliminary data.</text>
</comment>
<reference evidence="3 4" key="2">
    <citation type="submission" date="2017-10" db="EMBL/GenBank/DDBJ databases">
        <title>Genome analyses suggest a sexual origin of heterokaryosis in a supposedly ancient asexual fungus.</title>
        <authorList>
            <person name="Corradi N."/>
            <person name="Sedzielewska K."/>
            <person name="Noel J."/>
            <person name="Charron P."/>
            <person name="Farinelli L."/>
            <person name="Marton T."/>
            <person name="Kruger M."/>
            <person name="Pelin A."/>
            <person name="Brachmann A."/>
            <person name="Corradi N."/>
        </authorList>
    </citation>
    <scope>NUCLEOTIDE SEQUENCE [LARGE SCALE GENOMIC DNA]</scope>
    <source>
        <strain evidence="3 4">A1</strain>
    </source>
</reference>
<feature type="signal peptide" evidence="1">
    <location>
        <begin position="1"/>
        <end position="19"/>
    </location>
</feature>
<evidence type="ECO:0000256" key="1">
    <source>
        <dbReference type="SAM" id="SignalP"/>
    </source>
</evidence>
<protein>
    <submittedName>
        <fullName evidence="3">Uncharacterized protein</fullName>
    </submittedName>
</protein>
<dbReference type="Proteomes" id="UP000232688">
    <property type="component" value="Unassembled WGS sequence"/>
</dbReference>
<proteinExistence type="predicted"/>
<evidence type="ECO:0000313" key="4">
    <source>
        <dbReference type="Proteomes" id="UP000232688"/>
    </source>
</evidence>
<dbReference type="EMBL" id="LLXH01000122">
    <property type="protein sequence ID" value="PKC72500.1"/>
    <property type="molecule type" value="Genomic_DNA"/>
</dbReference>
<dbReference type="VEuPathDB" id="FungiDB:RhiirA1_107471"/>
<reference evidence="3 4" key="1">
    <citation type="submission" date="2017-10" db="EMBL/GenBank/DDBJ databases">
        <title>Extensive intraspecific genome diversity in a model arbuscular mycorrhizal fungus.</title>
        <authorList>
            <person name="Chen E.C.H."/>
            <person name="Morin E."/>
            <person name="Baudet D."/>
            <person name="Noel J."/>
            <person name="Ndikumana S."/>
            <person name="Charron P."/>
            <person name="St-Onge C."/>
            <person name="Giorgi J."/>
            <person name="Grigoriev I.V."/>
            <person name="Roux C."/>
            <person name="Martin F.M."/>
            <person name="Corradi N."/>
        </authorList>
    </citation>
    <scope>NUCLEOTIDE SEQUENCE [LARGE SCALE GENOMIC DNA]</scope>
    <source>
        <strain evidence="3 4">A1</strain>
    </source>
</reference>
<gene>
    <name evidence="2" type="ORF">RhiirA1_107471</name>
    <name evidence="3" type="ORF">RhiirA1_29242</name>
</gene>
<name>A0A2N0SAC1_9GLOM</name>
<keyword evidence="1" id="KW-0732">Signal</keyword>
<sequence length="73" mass="8396">MVFIIITSLLAIYVNNGVAKQRVTIIKKMSKVLNKNLKGCHILPESGVYIIQHIFPGEKYHESIVRYDDMSIY</sequence>